<dbReference type="SUPFAM" id="SSF52374">
    <property type="entry name" value="Nucleotidylyl transferase"/>
    <property type="match status" value="1"/>
</dbReference>
<accession>A0A4D6YBW1</accession>
<comment type="cofactor">
    <cofactor evidence="12">
        <name>Zn(2+)</name>
        <dbReference type="ChEBI" id="CHEBI:29105"/>
    </cofactor>
    <text evidence="12">Binds 1 zinc ion per subunit.</text>
</comment>
<dbReference type="PANTHER" id="PTHR45765">
    <property type="entry name" value="METHIONINE--TRNA LIGASE"/>
    <property type="match status" value="1"/>
</dbReference>
<organism evidence="14 15">
    <name type="scientific">Buchnera aphidicola subsp. Melaphis rhois</name>
    <dbReference type="NCBI Taxonomy" id="118103"/>
    <lineage>
        <taxon>Bacteria</taxon>
        <taxon>Pseudomonadati</taxon>
        <taxon>Pseudomonadota</taxon>
        <taxon>Gammaproteobacteria</taxon>
        <taxon>Enterobacterales</taxon>
        <taxon>Erwiniaceae</taxon>
        <taxon>Buchnera</taxon>
    </lineage>
</organism>
<dbReference type="InterPro" id="IPR041872">
    <property type="entry name" value="Anticodon_Met"/>
</dbReference>
<proteinExistence type="inferred from homology"/>
<keyword evidence="6 12" id="KW-0547">Nucleotide-binding</keyword>
<evidence type="ECO:0000256" key="2">
    <source>
        <dbReference type="ARBA" id="ARBA00004496"/>
    </source>
</evidence>
<feature type="short sequence motif" description="'KMSKS' region" evidence="12">
    <location>
        <begin position="330"/>
        <end position="334"/>
    </location>
</feature>
<feature type="domain" description="Methionyl/Leucyl tRNA synthetase" evidence="13">
    <location>
        <begin position="6"/>
        <end position="394"/>
    </location>
</feature>
<dbReference type="NCBIfam" id="NF001100">
    <property type="entry name" value="PRK00133.1"/>
    <property type="match status" value="1"/>
</dbReference>
<dbReference type="Gene3D" id="1.10.730.10">
    <property type="entry name" value="Isoleucyl-tRNA Synthetase, Domain 1"/>
    <property type="match status" value="1"/>
</dbReference>
<dbReference type="InterPro" id="IPR014729">
    <property type="entry name" value="Rossmann-like_a/b/a_fold"/>
</dbReference>
<evidence type="ECO:0000256" key="10">
    <source>
        <dbReference type="ARBA" id="ARBA00023146"/>
    </source>
</evidence>
<feature type="binding site" evidence="12">
    <location>
        <position position="160"/>
    </location>
    <ligand>
        <name>Zn(2+)</name>
        <dbReference type="ChEBI" id="CHEBI:29105"/>
    </ligand>
</feature>
<protein>
    <recommendedName>
        <fullName evidence="12">Methionine--tRNA ligase</fullName>
        <ecNumber evidence="12">6.1.1.10</ecNumber>
    </recommendedName>
    <alternativeName>
        <fullName evidence="12">Methionyl-tRNA synthetase</fullName>
        <shortName evidence="12">MetRS</shortName>
    </alternativeName>
</protein>
<gene>
    <name evidence="12" type="primary">metG</name>
    <name evidence="14" type="ORF">D9V73_00515</name>
</gene>
<dbReference type="GO" id="GO:0004825">
    <property type="term" value="F:methionine-tRNA ligase activity"/>
    <property type="evidence" value="ECO:0007669"/>
    <property type="project" value="UniProtKB-UniRule"/>
</dbReference>
<dbReference type="GO" id="GO:0005524">
    <property type="term" value="F:ATP binding"/>
    <property type="evidence" value="ECO:0007669"/>
    <property type="project" value="UniProtKB-UniRule"/>
</dbReference>
<dbReference type="FunFam" id="2.20.28.20:FF:000001">
    <property type="entry name" value="Methionine--tRNA ligase"/>
    <property type="match status" value="1"/>
</dbReference>
<dbReference type="NCBIfam" id="TIGR00398">
    <property type="entry name" value="metG"/>
    <property type="match status" value="1"/>
</dbReference>
<dbReference type="Gene3D" id="2.20.28.20">
    <property type="entry name" value="Methionyl-tRNA synthetase, Zn-domain"/>
    <property type="match status" value="1"/>
</dbReference>
<dbReference type="SUPFAM" id="SSF47323">
    <property type="entry name" value="Anticodon-binding domain of a subclass of class I aminoacyl-tRNA synthetases"/>
    <property type="match status" value="1"/>
</dbReference>
<evidence type="ECO:0000313" key="14">
    <source>
        <dbReference type="EMBL" id="QCI23140.1"/>
    </source>
</evidence>
<dbReference type="PROSITE" id="PS00178">
    <property type="entry name" value="AA_TRNA_LIGASE_I"/>
    <property type="match status" value="1"/>
</dbReference>
<evidence type="ECO:0000313" key="15">
    <source>
        <dbReference type="Proteomes" id="UP000298566"/>
    </source>
</evidence>
<evidence type="ECO:0000256" key="5">
    <source>
        <dbReference type="ARBA" id="ARBA00022598"/>
    </source>
</evidence>
<dbReference type="RefSeq" id="WP_158336316.1">
    <property type="nucleotide sequence ID" value="NZ_CP033004.1"/>
</dbReference>
<feature type="binding site" evidence="12">
    <location>
        <position position="333"/>
    </location>
    <ligand>
        <name>ATP</name>
        <dbReference type="ChEBI" id="CHEBI:30616"/>
    </ligand>
</feature>
<feature type="binding site" evidence="12">
    <location>
        <position position="147"/>
    </location>
    <ligand>
        <name>Zn(2+)</name>
        <dbReference type="ChEBI" id="CHEBI:29105"/>
    </ligand>
</feature>
<evidence type="ECO:0000256" key="4">
    <source>
        <dbReference type="ARBA" id="ARBA00022490"/>
    </source>
</evidence>
<keyword evidence="4 12" id="KW-0963">Cytoplasm</keyword>
<dbReference type="InterPro" id="IPR014758">
    <property type="entry name" value="Met-tRNA_synth"/>
</dbReference>
<dbReference type="PANTHER" id="PTHR45765:SF1">
    <property type="entry name" value="METHIONINE--TRNA LIGASE, CYTOPLASMIC"/>
    <property type="match status" value="1"/>
</dbReference>
<dbReference type="Gene3D" id="3.40.50.620">
    <property type="entry name" value="HUPs"/>
    <property type="match status" value="1"/>
</dbReference>
<dbReference type="InterPro" id="IPR033911">
    <property type="entry name" value="MetRS_core"/>
</dbReference>
<dbReference type="InterPro" id="IPR029038">
    <property type="entry name" value="MetRS_Zn"/>
</dbReference>
<name>A0A4D6YBW1_BUCMH</name>
<evidence type="ECO:0000256" key="6">
    <source>
        <dbReference type="ARBA" id="ARBA00022741"/>
    </source>
</evidence>
<feature type="binding site" evidence="12">
    <location>
        <position position="157"/>
    </location>
    <ligand>
        <name>Zn(2+)</name>
        <dbReference type="ChEBI" id="CHEBI:29105"/>
    </ligand>
</feature>
<dbReference type="CDD" id="cd07957">
    <property type="entry name" value="Anticodon_Ia_Met"/>
    <property type="match status" value="1"/>
</dbReference>
<dbReference type="GO" id="GO:0006431">
    <property type="term" value="P:methionyl-tRNA aminoacylation"/>
    <property type="evidence" value="ECO:0007669"/>
    <property type="project" value="UniProtKB-UniRule"/>
</dbReference>
<comment type="subunit">
    <text evidence="12">Monomer.</text>
</comment>
<evidence type="ECO:0000259" key="13">
    <source>
        <dbReference type="Pfam" id="PF09334"/>
    </source>
</evidence>
<dbReference type="OrthoDB" id="9810191at2"/>
<dbReference type="EC" id="6.1.1.10" evidence="12"/>
<comment type="subcellular location">
    <subcellularLocation>
        <location evidence="2 12">Cytoplasm</location>
    </subcellularLocation>
</comment>
<evidence type="ECO:0000256" key="11">
    <source>
        <dbReference type="ARBA" id="ARBA00047364"/>
    </source>
</evidence>
<dbReference type="EMBL" id="CP033004">
    <property type="protein sequence ID" value="QCI23140.1"/>
    <property type="molecule type" value="Genomic_DNA"/>
</dbReference>
<comment type="catalytic activity">
    <reaction evidence="11 12">
        <text>tRNA(Met) + L-methionine + ATP = L-methionyl-tRNA(Met) + AMP + diphosphate</text>
        <dbReference type="Rhea" id="RHEA:13481"/>
        <dbReference type="Rhea" id="RHEA-COMP:9667"/>
        <dbReference type="Rhea" id="RHEA-COMP:9698"/>
        <dbReference type="ChEBI" id="CHEBI:30616"/>
        <dbReference type="ChEBI" id="CHEBI:33019"/>
        <dbReference type="ChEBI" id="CHEBI:57844"/>
        <dbReference type="ChEBI" id="CHEBI:78442"/>
        <dbReference type="ChEBI" id="CHEBI:78530"/>
        <dbReference type="ChEBI" id="CHEBI:456215"/>
        <dbReference type="EC" id="6.1.1.10"/>
    </reaction>
</comment>
<evidence type="ECO:0000256" key="7">
    <source>
        <dbReference type="ARBA" id="ARBA00022833"/>
    </source>
</evidence>
<feature type="short sequence motif" description="'HIGH' region" evidence="12">
    <location>
        <begin position="13"/>
        <end position="23"/>
    </location>
</feature>
<evidence type="ECO:0000256" key="9">
    <source>
        <dbReference type="ARBA" id="ARBA00022917"/>
    </source>
</evidence>
<reference evidence="14 15" key="1">
    <citation type="submission" date="2018-10" db="EMBL/GenBank/DDBJ databases">
        <title>Comparative functional genomics of the obligate endosymbiont Buchnera aphidicola.</title>
        <authorList>
            <person name="Chong R.A."/>
        </authorList>
    </citation>
    <scope>NUCLEOTIDE SEQUENCE [LARGE SCALE GENOMIC DNA]</scope>
    <source>
        <strain evidence="14 15">Mrh</strain>
    </source>
</reference>
<keyword evidence="9 12" id="KW-0648">Protein biosynthesis</keyword>
<dbReference type="PRINTS" id="PR01041">
    <property type="entry name" value="TRNASYNTHMET"/>
</dbReference>
<dbReference type="InterPro" id="IPR015413">
    <property type="entry name" value="Methionyl/Leucyl_tRNA_Synth"/>
</dbReference>
<keyword evidence="5 12" id="KW-0436">Ligase</keyword>
<feature type="binding site" evidence="12">
    <location>
        <position position="144"/>
    </location>
    <ligand>
        <name>Zn(2+)</name>
        <dbReference type="ChEBI" id="CHEBI:29105"/>
    </ligand>
</feature>
<dbReference type="AlphaFoldDB" id="A0A4D6YBW1"/>
<dbReference type="GO" id="GO:0046872">
    <property type="term" value="F:metal ion binding"/>
    <property type="evidence" value="ECO:0007669"/>
    <property type="project" value="UniProtKB-KW"/>
</dbReference>
<dbReference type="SUPFAM" id="SSF57770">
    <property type="entry name" value="Methionyl-tRNA synthetase (MetRS), Zn-domain"/>
    <property type="match status" value="1"/>
</dbReference>
<comment type="function">
    <text evidence="1 12">Is required not only for elongation of protein synthesis but also for the initiation of all mRNA translation through initiator tRNA(fMet) aminoacylation.</text>
</comment>
<dbReference type="InterPro" id="IPR009080">
    <property type="entry name" value="tRNAsynth_Ia_anticodon-bd"/>
</dbReference>
<dbReference type="InterPro" id="IPR023458">
    <property type="entry name" value="Met-tRNA_ligase_1"/>
</dbReference>
<dbReference type="Proteomes" id="UP000298566">
    <property type="component" value="Chromosome"/>
</dbReference>
<comment type="similarity">
    <text evidence="3 12">Belongs to the class-I aminoacyl-tRNA synthetase family. MetG type 1 subfamily.</text>
</comment>
<dbReference type="GO" id="GO:0005829">
    <property type="term" value="C:cytosol"/>
    <property type="evidence" value="ECO:0007669"/>
    <property type="project" value="TreeGrafter"/>
</dbReference>
<evidence type="ECO:0000256" key="8">
    <source>
        <dbReference type="ARBA" id="ARBA00022840"/>
    </source>
</evidence>
<dbReference type="InterPro" id="IPR001412">
    <property type="entry name" value="aa-tRNA-synth_I_CS"/>
</dbReference>
<evidence type="ECO:0000256" key="1">
    <source>
        <dbReference type="ARBA" id="ARBA00003314"/>
    </source>
</evidence>
<dbReference type="Pfam" id="PF09334">
    <property type="entry name" value="tRNA-synt_1g"/>
    <property type="match status" value="1"/>
</dbReference>
<keyword evidence="10 12" id="KW-0030">Aminoacyl-tRNA synthetase</keyword>
<evidence type="ECO:0000256" key="3">
    <source>
        <dbReference type="ARBA" id="ARBA00008258"/>
    </source>
</evidence>
<dbReference type="HAMAP" id="MF_00098">
    <property type="entry name" value="Met_tRNA_synth_type1"/>
    <property type="match status" value="1"/>
</dbReference>
<keyword evidence="8 12" id="KW-0067">ATP-binding</keyword>
<keyword evidence="12" id="KW-0479">Metal-binding</keyword>
<sequence>MKIKKILVTCAFPYSNGSIHIGHMLEHIQADIWVRYKRMKGHEVWFICADDAHGTPIMLKSKQLGIDPEQFIISIRDEHISDFLRFNINYDNYYSTHSKENLSFLTEIYHCLEAKGLIKKKVISQFFDCEKNMFLPDRFVKGSCPMCLSQEQYGDHCDQCGRTYSCIELINPKSVLSGNKPILKNSLHLFFNLPYFSTMLQSWICSGVLEVSIVNKVMEWFQHGLKEWDISRDGPYFGFNIPGFLDKYFYVWLDAPIGYISTFKNLCNKIDHLIFDDFWKEGTKSELYHFIGKDIVYFHSLFWPAILEGSNFRKPTKIFVHGHVTLNGLKLSKSKGSSISAKNWIKNLSSDSLRYYYSTKISSKIKDVEINSDHFLHKFNSDIVNKIINLASRVAYFLSNYFDNFLSKNIENQSLYSDFVDNTKKIEFFLEKCDFNLVTVIIMQCADIANNYIDTKKPWIISKNIEKYDNLHDVCTLGVNLFKILMTWLKPIMPDLAKKTESFLNIELVWNNVNLPLLDHKISDFKPLCKRITKRQLIFLSQK</sequence>
<evidence type="ECO:0000256" key="12">
    <source>
        <dbReference type="HAMAP-Rule" id="MF_00098"/>
    </source>
</evidence>
<keyword evidence="7 12" id="KW-0862">Zinc</keyword>